<dbReference type="PROSITE" id="PS01287">
    <property type="entry name" value="RTC"/>
    <property type="match status" value="1"/>
</dbReference>
<keyword evidence="4" id="KW-0539">Nucleus</keyword>
<evidence type="ECO:0000313" key="7">
    <source>
        <dbReference type="EMBL" id="CAG9800387.1"/>
    </source>
</evidence>
<dbReference type="NCBIfam" id="TIGR03400">
    <property type="entry name" value="18S_RNA_Rcl1p"/>
    <property type="match status" value="1"/>
</dbReference>
<dbReference type="Proteomes" id="UP001153620">
    <property type="component" value="Chromosome 1"/>
</dbReference>
<evidence type="ECO:0000259" key="5">
    <source>
        <dbReference type="Pfam" id="PF01137"/>
    </source>
</evidence>
<dbReference type="GO" id="GO:0000479">
    <property type="term" value="P:endonucleolytic cleavage of tricistronic rRNA transcript (SSU-rRNA, 5.8S rRNA, LSU-rRNA)"/>
    <property type="evidence" value="ECO:0007669"/>
    <property type="project" value="TreeGrafter"/>
</dbReference>
<dbReference type="InterPro" id="IPR020719">
    <property type="entry name" value="RNA3'_term_phos_cycl-like_CS"/>
</dbReference>
<dbReference type="CDD" id="cd00875">
    <property type="entry name" value="RNA_Cyclase_Class_I"/>
    <property type="match status" value="1"/>
</dbReference>
<proteinExistence type="inferred from homology"/>
<dbReference type="SUPFAM" id="SSF55205">
    <property type="entry name" value="EPT/RTPC-like"/>
    <property type="match status" value="1"/>
</dbReference>
<evidence type="ECO:0000259" key="6">
    <source>
        <dbReference type="Pfam" id="PF05189"/>
    </source>
</evidence>
<accession>A0A9N9RNR6</accession>
<feature type="domain" description="RNA 3'-terminal phosphate cyclase insert" evidence="6">
    <location>
        <begin position="176"/>
        <end position="275"/>
    </location>
</feature>
<organism evidence="7 8">
    <name type="scientific">Chironomus riparius</name>
    <dbReference type="NCBI Taxonomy" id="315576"/>
    <lineage>
        <taxon>Eukaryota</taxon>
        <taxon>Metazoa</taxon>
        <taxon>Ecdysozoa</taxon>
        <taxon>Arthropoda</taxon>
        <taxon>Hexapoda</taxon>
        <taxon>Insecta</taxon>
        <taxon>Pterygota</taxon>
        <taxon>Neoptera</taxon>
        <taxon>Endopterygota</taxon>
        <taxon>Diptera</taxon>
        <taxon>Nematocera</taxon>
        <taxon>Chironomoidea</taxon>
        <taxon>Chironomidae</taxon>
        <taxon>Chironominae</taxon>
        <taxon>Chironomus</taxon>
    </lineage>
</organism>
<dbReference type="AlphaFoldDB" id="A0A9N9RNR6"/>
<reference evidence="7" key="1">
    <citation type="submission" date="2022-01" db="EMBL/GenBank/DDBJ databases">
        <authorList>
            <person name="King R."/>
        </authorList>
    </citation>
    <scope>NUCLEOTIDE SEQUENCE</scope>
</reference>
<reference evidence="7" key="2">
    <citation type="submission" date="2022-10" db="EMBL/GenBank/DDBJ databases">
        <authorList>
            <consortium name="ENA_rothamsted_submissions"/>
            <consortium name="culmorum"/>
            <person name="King R."/>
        </authorList>
    </citation>
    <scope>NUCLEOTIDE SEQUENCE</scope>
</reference>
<dbReference type="PANTHER" id="PTHR11096">
    <property type="entry name" value="RNA 3' TERMINAL PHOSPHATE CYCLASE"/>
    <property type="match status" value="1"/>
</dbReference>
<evidence type="ECO:0000256" key="3">
    <source>
        <dbReference type="ARBA" id="ARBA00022517"/>
    </source>
</evidence>
<evidence type="ECO:0008006" key="9">
    <source>
        <dbReference type="Google" id="ProtNLM"/>
    </source>
</evidence>
<keyword evidence="8" id="KW-1185">Reference proteome</keyword>
<dbReference type="InterPro" id="IPR023797">
    <property type="entry name" value="RNA3'_phos_cyclase_dom"/>
</dbReference>
<comment type="subcellular location">
    <subcellularLocation>
        <location evidence="1">Nucleus</location>
        <location evidence="1">Nucleolus</location>
    </subcellularLocation>
</comment>
<evidence type="ECO:0000313" key="8">
    <source>
        <dbReference type="Proteomes" id="UP001153620"/>
    </source>
</evidence>
<dbReference type="PANTHER" id="PTHR11096:SF1">
    <property type="entry name" value="RNA 3'-TERMINAL PHOSPHATE CYCLASE-LIKE PROTEIN"/>
    <property type="match status" value="1"/>
</dbReference>
<evidence type="ECO:0000256" key="4">
    <source>
        <dbReference type="ARBA" id="ARBA00023242"/>
    </source>
</evidence>
<dbReference type="EMBL" id="OU895877">
    <property type="protein sequence ID" value="CAG9800387.1"/>
    <property type="molecule type" value="Genomic_DNA"/>
</dbReference>
<evidence type="ECO:0000256" key="1">
    <source>
        <dbReference type="ARBA" id="ARBA00004604"/>
    </source>
</evidence>
<dbReference type="InterPro" id="IPR037136">
    <property type="entry name" value="RNA3'_phos_cyclase_dom_sf"/>
</dbReference>
<dbReference type="Pfam" id="PF05189">
    <property type="entry name" value="RTC_insert"/>
    <property type="match status" value="1"/>
</dbReference>
<feature type="domain" description="RNA 3'-terminal phosphate cyclase" evidence="5">
    <location>
        <begin position="5"/>
        <end position="328"/>
    </location>
</feature>
<dbReference type="InterPro" id="IPR016443">
    <property type="entry name" value="RNA3'_term_phos_cyc_type_2"/>
</dbReference>
<comment type="similarity">
    <text evidence="2">Belongs to the RNA 3'-terminal cyclase family. Type 2 subfamily.</text>
</comment>
<dbReference type="Gene3D" id="3.65.10.20">
    <property type="entry name" value="RNA 3'-terminal phosphate cyclase domain"/>
    <property type="match status" value="1"/>
</dbReference>
<protein>
    <recommendedName>
        <fullName evidence="9">RNA 3'-terminal phosphate cyclase-like protein</fullName>
    </recommendedName>
</protein>
<dbReference type="Gene3D" id="3.30.360.20">
    <property type="entry name" value="RNA 3'-terminal phosphate cyclase, insert domain"/>
    <property type="match status" value="1"/>
</dbReference>
<dbReference type="InterPro" id="IPR013791">
    <property type="entry name" value="RNA3'-term_phos_cycl_insert"/>
</dbReference>
<keyword evidence="3" id="KW-0690">Ribosome biogenesis</keyword>
<dbReference type="GO" id="GO:0005730">
    <property type="term" value="C:nucleolus"/>
    <property type="evidence" value="ECO:0007669"/>
    <property type="project" value="UniProtKB-SubCell"/>
</dbReference>
<dbReference type="Pfam" id="PF01137">
    <property type="entry name" value="RTC"/>
    <property type="match status" value="1"/>
</dbReference>
<dbReference type="InterPro" id="IPR036553">
    <property type="entry name" value="RPTC_insert"/>
</dbReference>
<dbReference type="InterPro" id="IPR000228">
    <property type="entry name" value="RNA3'_term_phos_cyc"/>
</dbReference>
<dbReference type="GO" id="GO:0004521">
    <property type="term" value="F:RNA endonuclease activity"/>
    <property type="evidence" value="ECO:0007669"/>
    <property type="project" value="TreeGrafter"/>
</dbReference>
<gene>
    <name evidence="7" type="ORF">CHIRRI_LOCUS3330</name>
</gene>
<sequence length="367" mass="40742">MAELTFKGSNYLKQKLILATISGKATKITDIRSSNGGLQEFEINLIRLIDKLTDGSKIKLHATELEYIPGILLGGKIEHQCCLDKSIGYYLDVLIAFGPFCKHPIEANLKGVTNSPDSPSVDHYKCSAFNIMKRFIIEVESFELKVLKRGMKPLGGGEILFKIKPVMKLRTLQIENSGMVKRIRGIVYACKVSPSFANRTVESAKGTMLNFLPDVYIHTDQNKGKLSGLSPGFGVNLSAETTENVIYAAEVVSNVQGTLPEDIGRECANKLLDEIYRGGCCDSTFQWIMILYMALSPKNVSKAVIGPLSQYSIKFLQLLKEFLGITFKLDTYEEEEDEEETDDNMRSPKVVLACVGVGYSNLARRVL</sequence>
<dbReference type="InterPro" id="IPR013792">
    <property type="entry name" value="RNA3'P_cycl/enolpyr_Trfase_a/b"/>
</dbReference>
<dbReference type="OrthoDB" id="1911237at2759"/>
<evidence type="ECO:0000256" key="2">
    <source>
        <dbReference type="ARBA" id="ARBA00007089"/>
    </source>
</evidence>
<name>A0A9N9RNR6_9DIPT</name>